<dbReference type="AlphaFoldDB" id="A0AAW2KJT7"/>
<organism evidence="2">
    <name type="scientific">Sesamum radiatum</name>
    <name type="common">Black benniseed</name>
    <dbReference type="NCBI Taxonomy" id="300843"/>
    <lineage>
        <taxon>Eukaryota</taxon>
        <taxon>Viridiplantae</taxon>
        <taxon>Streptophyta</taxon>
        <taxon>Embryophyta</taxon>
        <taxon>Tracheophyta</taxon>
        <taxon>Spermatophyta</taxon>
        <taxon>Magnoliopsida</taxon>
        <taxon>eudicotyledons</taxon>
        <taxon>Gunneridae</taxon>
        <taxon>Pentapetalae</taxon>
        <taxon>asterids</taxon>
        <taxon>lamiids</taxon>
        <taxon>Lamiales</taxon>
        <taxon>Pedaliaceae</taxon>
        <taxon>Sesamum</taxon>
    </lineage>
</organism>
<protein>
    <submittedName>
        <fullName evidence="2">Uncharacterized protein</fullName>
    </submittedName>
</protein>
<name>A0AAW2KJT7_SESRA</name>
<feature type="region of interest" description="Disordered" evidence="1">
    <location>
        <begin position="1"/>
        <end position="22"/>
    </location>
</feature>
<dbReference type="EMBL" id="JACGWJ010000028">
    <property type="protein sequence ID" value="KAL0306564.1"/>
    <property type="molecule type" value="Genomic_DNA"/>
</dbReference>
<reference evidence="2" key="2">
    <citation type="journal article" date="2024" name="Plant">
        <title>Genomic evolution and insights into agronomic trait innovations of Sesamum species.</title>
        <authorList>
            <person name="Miao H."/>
            <person name="Wang L."/>
            <person name="Qu L."/>
            <person name="Liu H."/>
            <person name="Sun Y."/>
            <person name="Le M."/>
            <person name="Wang Q."/>
            <person name="Wei S."/>
            <person name="Zheng Y."/>
            <person name="Lin W."/>
            <person name="Duan Y."/>
            <person name="Cao H."/>
            <person name="Xiong S."/>
            <person name="Wang X."/>
            <person name="Wei L."/>
            <person name="Li C."/>
            <person name="Ma Q."/>
            <person name="Ju M."/>
            <person name="Zhao R."/>
            <person name="Li G."/>
            <person name="Mu C."/>
            <person name="Tian Q."/>
            <person name="Mei H."/>
            <person name="Zhang T."/>
            <person name="Gao T."/>
            <person name="Zhang H."/>
        </authorList>
    </citation>
    <scope>NUCLEOTIDE SEQUENCE</scope>
    <source>
        <strain evidence="2">G02</strain>
    </source>
</reference>
<sequence length="86" mass="9286">MKEKAEIHLSPNKSPIRNLNPHADFTAKTPMLHSHGHGHPLLPFKPCSGPYRARILASLHFPVPTKGAIIWVVAVSGGGTSGFLPF</sequence>
<evidence type="ECO:0000313" key="2">
    <source>
        <dbReference type="EMBL" id="KAL0306564.1"/>
    </source>
</evidence>
<comment type="caution">
    <text evidence="2">The sequence shown here is derived from an EMBL/GenBank/DDBJ whole genome shotgun (WGS) entry which is preliminary data.</text>
</comment>
<proteinExistence type="predicted"/>
<accession>A0AAW2KJT7</accession>
<gene>
    <name evidence="2" type="ORF">Sradi_6073700</name>
</gene>
<evidence type="ECO:0000256" key="1">
    <source>
        <dbReference type="SAM" id="MobiDB-lite"/>
    </source>
</evidence>
<reference evidence="2" key="1">
    <citation type="submission" date="2020-06" db="EMBL/GenBank/DDBJ databases">
        <authorList>
            <person name="Li T."/>
            <person name="Hu X."/>
            <person name="Zhang T."/>
            <person name="Song X."/>
            <person name="Zhang H."/>
            <person name="Dai N."/>
            <person name="Sheng W."/>
            <person name="Hou X."/>
            <person name="Wei L."/>
        </authorList>
    </citation>
    <scope>NUCLEOTIDE SEQUENCE</scope>
    <source>
        <strain evidence="2">G02</strain>
        <tissue evidence="2">Leaf</tissue>
    </source>
</reference>